<accession>A0A0A2L9K9</accession>
<comment type="caution">
    <text evidence="1">The sequence shown here is derived from an EMBL/GenBank/DDBJ whole genome shotgun (WGS) entry which is preliminary data.</text>
</comment>
<dbReference type="PhylomeDB" id="A0A0A2L9K9"/>
<keyword evidence="2" id="KW-1185">Reference proteome</keyword>
<evidence type="ECO:0008006" key="3">
    <source>
        <dbReference type="Google" id="ProtNLM"/>
    </source>
</evidence>
<dbReference type="EMBL" id="JQGA01000427">
    <property type="protein sequence ID" value="KGO75888.1"/>
    <property type="molecule type" value="Genomic_DNA"/>
</dbReference>
<dbReference type="OrthoDB" id="630188at2759"/>
<dbReference type="Proteomes" id="UP000030104">
    <property type="component" value="Unassembled WGS sequence"/>
</dbReference>
<reference evidence="1 2" key="1">
    <citation type="journal article" date="2015" name="Mol. Plant Microbe Interact.">
        <title>Genome, transcriptome, and functional analyses of Penicillium expansum provide new insights into secondary metabolism and pathogenicity.</title>
        <authorList>
            <person name="Ballester A.R."/>
            <person name="Marcet-Houben M."/>
            <person name="Levin E."/>
            <person name="Sela N."/>
            <person name="Selma-Lazaro C."/>
            <person name="Carmona L."/>
            <person name="Wisniewski M."/>
            <person name="Droby S."/>
            <person name="Gonzalez-Candelas L."/>
            <person name="Gabaldon T."/>
        </authorList>
    </citation>
    <scope>NUCLEOTIDE SEQUENCE [LARGE SCALE GENOMIC DNA]</scope>
    <source>
        <strain evidence="1 2">PHI-1</strain>
    </source>
</reference>
<sequence>MTQNNETSTTNIKTRFLICSDTHGIDSLPSFIPSTKQHADVAIHCGDLTDQSQLLE</sequence>
<evidence type="ECO:0000313" key="2">
    <source>
        <dbReference type="Proteomes" id="UP000030104"/>
    </source>
</evidence>
<dbReference type="InterPro" id="IPR029052">
    <property type="entry name" value="Metallo-depent_PP-like"/>
</dbReference>
<name>A0A0A2L9K9_PENIT</name>
<proteinExistence type="predicted"/>
<dbReference type="Gene3D" id="3.60.21.10">
    <property type="match status" value="1"/>
</dbReference>
<protein>
    <recommendedName>
        <fullName evidence="3">Calcineurin-like phosphoesterase domain-containing protein</fullName>
    </recommendedName>
</protein>
<dbReference type="HOGENOM" id="CLU_3014898_0_0_1"/>
<evidence type="ECO:0000313" key="1">
    <source>
        <dbReference type="EMBL" id="KGO75888.1"/>
    </source>
</evidence>
<organism evidence="1 2">
    <name type="scientific">Penicillium italicum</name>
    <name type="common">Blue mold</name>
    <dbReference type="NCBI Taxonomy" id="40296"/>
    <lineage>
        <taxon>Eukaryota</taxon>
        <taxon>Fungi</taxon>
        <taxon>Dikarya</taxon>
        <taxon>Ascomycota</taxon>
        <taxon>Pezizomycotina</taxon>
        <taxon>Eurotiomycetes</taxon>
        <taxon>Eurotiomycetidae</taxon>
        <taxon>Eurotiales</taxon>
        <taxon>Aspergillaceae</taxon>
        <taxon>Penicillium</taxon>
    </lineage>
</organism>
<dbReference type="AlphaFoldDB" id="A0A0A2L9K9"/>
<gene>
    <name evidence="1" type="ORF">PITC_033340</name>
</gene>
<dbReference type="SUPFAM" id="SSF56300">
    <property type="entry name" value="Metallo-dependent phosphatases"/>
    <property type="match status" value="1"/>
</dbReference>